<dbReference type="RefSeq" id="WP_235986969.1">
    <property type="nucleotide sequence ID" value="NZ_JACGWZ010000001.1"/>
</dbReference>
<dbReference type="InterPro" id="IPR050109">
    <property type="entry name" value="HTH-type_TetR-like_transc_reg"/>
</dbReference>
<keyword evidence="2 4" id="KW-0238">DNA-binding</keyword>
<dbReference type="GO" id="GO:0000976">
    <property type="term" value="F:transcription cis-regulatory region binding"/>
    <property type="evidence" value="ECO:0007669"/>
    <property type="project" value="TreeGrafter"/>
</dbReference>
<keyword evidence="7" id="KW-1185">Reference proteome</keyword>
<dbReference type="Proteomes" id="UP000569329">
    <property type="component" value="Unassembled WGS sequence"/>
</dbReference>
<reference evidence="6 7" key="1">
    <citation type="submission" date="2020-07" db="EMBL/GenBank/DDBJ databases">
        <title>Sequencing the genomes of 1000 actinobacteria strains.</title>
        <authorList>
            <person name="Klenk H.-P."/>
        </authorList>
    </citation>
    <scope>NUCLEOTIDE SEQUENCE [LARGE SCALE GENOMIC DNA]</scope>
    <source>
        <strain evidence="6 7">DSM 45975</strain>
    </source>
</reference>
<dbReference type="Pfam" id="PF17754">
    <property type="entry name" value="TetR_C_14"/>
    <property type="match status" value="1"/>
</dbReference>
<protein>
    <submittedName>
        <fullName evidence="6">AcrR family transcriptional regulator</fullName>
    </submittedName>
</protein>
<feature type="domain" description="HTH tetR-type" evidence="5">
    <location>
        <begin position="16"/>
        <end position="76"/>
    </location>
</feature>
<dbReference type="InterPro" id="IPR041347">
    <property type="entry name" value="MftR_C"/>
</dbReference>
<evidence type="ECO:0000256" key="3">
    <source>
        <dbReference type="ARBA" id="ARBA00023163"/>
    </source>
</evidence>
<dbReference type="Pfam" id="PF00440">
    <property type="entry name" value="TetR_N"/>
    <property type="match status" value="1"/>
</dbReference>
<accession>A0A839DLZ2</accession>
<gene>
    <name evidence="6" type="ORF">FHX42_000311</name>
</gene>
<dbReference type="GO" id="GO:0003700">
    <property type="term" value="F:DNA-binding transcription factor activity"/>
    <property type="evidence" value="ECO:0007669"/>
    <property type="project" value="TreeGrafter"/>
</dbReference>
<dbReference type="PANTHER" id="PTHR30055">
    <property type="entry name" value="HTH-TYPE TRANSCRIPTIONAL REGULATOR RUTR"/>
    <property type="match status" value="1"/>
</dbReference>
<proteinExistence type="predicted"/>
<dbReference type="SUPFAM" id="SSF46689">
    <property type="entry name" value="Homeodomain-like"/>
    <property type="match status" value="1"/>
</dbReference>
<feature type="DNA-binding region" description="H-T-H motif" evidence="4">
    <location>
        <begin position="39"/>
        <end position="58"/>
    </location>
</feature>
<keyword evidence="1" id="KW-0805">Transcription regulation</keyword>
<comment type="caution">
    <text evidence="6">The sequence shown here is derived from an EMBL/GenBank/DDBJ whole genome shotgun (WGS) entry which is preliminary data.</text>
</comment>
<evidence type="ECO:0000313" key="7">
    <source>
        <dbReference type="Proteomes" id="UP000569329"/>
    </source>
</evidence>
<evidence type="ECO:0000256" key="1">
    <source>
        <dbReference type="ARBA" id="ARBA00023015"/>
    </source>
</evidence>
<sequence length="197" mass="21441">MTGEESGTGLRERKKQATRHALQRAALRLATAHGVEQVTVEAISEDAGVSTRTFFNYFGSKEEALVGDGTGLQRRVRAALEAAPDQPLLPILRRALHEAAADVVDMREDMLLRKQLLSDNPALLPQHMANFAAGERAIAEAVAEHLGADSEHELRPKLVAATFTMVARVVFQHWHGSSDSELAALIDEAFDRLEGGL</sequence>
<dbReference type="AlphaFoldDB" id="A0A839DLZ2"/>
<organism evidence="6 7">
    <name type="scientific">Halosaccharopolyspora lacisalsi</name>
    <dbReference type="NCBI Taxonomy" id="1000566"/>
    <lineage>
        <taxon>Bacteria</taxon>
        <taxon>Bacillati</taxon>
        <taxon>Actinomycetota</taxon>
        <taxon>Actinomycetes</taxon>
        <taxon>Pseudonocardiales</taxon>
        <taxon>Pseudonocardiaceae</taxon>
        <taxon>Halosaccharopolyspora</taxon>
    </lineage>
</organism>
<dbReference type="InterPro" id="IPR023772">
    <property type="entry name" value="DNA-bd_HTH_TetR-type_CS"/>
</dbReference>
<dbReference type="PROSITE" id="PS01081">
    <property type="entry name" value="HTH_TETR_1"/>
    <property type="match status" value="1"/>
</dbReference>
<dbReference type="InterPro" id="IPR009057">
    <property type="entry name" value="Homeodomain-like_sf"/>
</dbReference>
<dbReference type="PROSITE" id="PS50977">
    <property type="entry name" value="HTH_TETR_2"/>
    <property type="match status" value="1"/>
</dbReference>
<evidence type="ECO:0000313" key="6">
    <source>
        <dbReference type="EMBL" id="MBA8822982.1"/>
    </source>
</evidence>
<name>A0A839DLZ2_9PSEU</name>
<evidence type="ECO:0000259" key="5">
    <source>
        <dbReference type="PROSITE" id="PS50977"/>
    </source>
</evidence>
<evidence type="ECO:0000256" key="2">
    <source>
        <dbReference type="ARBA" id="ARBA00023125"/>
    </source>
</evidence>
<dbReference type="EMBL" id="JACGWZ010000001">
    <property type="protein sequence ID" value="MBA8822982.1"/>
    <property type="molecule type" value="Genomic_DNA"/>
</dbReference>
<dbReference type="Gene3D" id="1.10.357.10">
    <property type="entry name" value="Tetracycline Repressor, domain 2"/>
    <property type="match status" value="1"/>
</dbReference>
<dbReference type="InterPro" id="IPR001647">
    <property type="entry name" value="HTH_TetR"/>
</dbReference>
<dbReference type="PANTHER" id="PTHR30055:SF238">
    <property type="entry name" value="MYCOFACTOCIN BIOSYNTHESIS TRANSCRIPTIONAL REGULATOR MFTR-RELATED"/>
    <property type="match status" value="1"/>
</dbReference>
<evidence type="ECO:0000256" key="4">
    <source>
        <dbReference type="PROSITE-ProRule" id="PRU00335"/>
    </source>
</evidence>
<dbReference type="Gene3D" id="1.10.10.60">
    <property type="entry name" value="Homeodomain-like"/>
    <property type="match status" value="1"/>
</dbReference>
<keyword evidence="3" id="KW-0804">Transcription</keyword>